<dbReference type="SMART" id="SM00028">
    <property type="entry name" value="TPR"/>
    <property type="match status" value="6"/>
</dbReference>
<dbReference type="Proteomes" id="UP001207337">
    <property type="component" value="Unassembled WGS sequence"/>
</dbReference>
<evidence type="ECO:0000256" key="4">
    <source>
        <dbReference type="SAM" id="SignalP"/>
    </source>
</evidence>
<dbReference type="PROSITE" id="PS50005">
    <property type="entry name" value="TPR"/>
    <property type="match status" value="1"/>
</dbReference>
<dbReference type="InterPro" id="IPR050498">
    <property type="entry name" value="Ycf3"/>
</dbReference>
<gene>
    <name evidence="5" type="ORF">LQ318_02025</name>
</gene>
<keyword evidence="4" id="KW-0732">Signal</keyword>
<evidence type="ECO:0000256" key="3">
    <source>
        <dbReference type="PROSITE-ProRule" id="PRU00339"/>
    </source>
</evidence>
<keyword evidence="1" id="KW-0677">Repeat</keyword>
<keyword evidence="6" id="KW-1185">Reference proteome</keyword>
<dbReference type="SUPFAM" id="SSF48452">
    <property type="entry name" value="TPR-like"/>
    <property type="match status" value="1"/>
</dbReference>
<dbReference type="InterPro" id="IPR011990">
    <property type="entry name" value="TPR-like_helical_dom_sf"/>
</dbReference>
<dbReference type="Pfam" id="PF13174">
    <property type="entry name" value="TPR_6"/>
    <property type="match status" value="1"/>
</dbReference>
<comment type="caution">
    <text evidence="5">The sequence shown here is derived from an EMBL/GenBank/DDBJ whole genome shotgun (WGS) entry which is preliminary data.</text>
</comment>
<keyword evidence="2 3" id="KW-0802">TPR repeat</keyword>
<name>A0ABT3PUY8_9BACT</name>
<evidence type="ECO:0000256" key="2">
    <source>
        <dbReference type="ARBA" id="ARBA00022803"/>
    </source>
</evidence>
<evidence type="ECO:0000313" key="6">
    <source>
        <dbReference type="Proteomes" id="UP001207337"/>
    </source>
</evidence>
<dbReference type="PANTHER" id="PTHR44858:SF1">
    <property type="entry name" value="UDP-N-ACETYLGLUCOSAMINE--PEPTIDE N-ACETYLGLUCOSAMINYLTRANSFERASE SPINDLY-RELATED"/>
    <property type="match status" value="1"/>
</dbReference>
<proteinExistence type="predicted"/>
<evidence type="ECO:0000313" key="5">
    <source>
        <dbReference type="EMBL" id="MCW9711669.1"/>
    </source>
</evidence>
<sequence>MKLLKNSVTTLLLGLFIIGLVSNVNAQDKRKAVETYNQALELMKASEYQQAITQFNNALSQAEALGEEGQDIIERVHNQLPAANFELAKNAYRNFQNDKTISNLDRAIEAFRQAAEVSEEYGNEQIAEKAPNIITQLMYNKALVQYQQKEFETAMATLDEVIERNANYAKAYYQKGIVAKNMDGRSLDEALGFFDKAAEVGNEVGDNQIVTRAQNAAAEELVYQGSQAVQNSNYNQALEYLNRALDYNSESATAYFRLAEAYNGQQNWQQAAEAAQKGLDLSNGGRTDNAKFYFTLGTAYQGMGQKNEACGAFENASYGSFKSSAEHKMEYELKCDS</sequence>
<dbReference type="Gene3D" id="1.25.40.10">
    <property type="entry name" value="Tetratricopeptide repeat domain"/>
    <property type="match status" value="2"/>
</dbReference>
<dbReference type="PANTHER" id="PTHR44858">
    <property type="entry name" value="TETRATRICOPEPTIDE REPEAT PROTEIN 6"/>
    <property type="match status" value="1"/>
</dbReference>
<protein>
    <submittedName>
        <fullName evidence="5">Tetratricopeptide repeat protein</fullName>
    </submittedName>
</protein>
<dbReference type="Pfam" id="PF13432">
    <property type="entry name" value="TPR_16"/>
    <property type="match status" value="1"/>
</dbReference>
<organism evidence="5 6">
    <name type="scientific">Fodinibius salicampi</name>
    <dbReference type="NCBI Taxonomy" id="1920655"/>
    <lineage>
        <taxon>Bacteria</taxon>
        <taxon>Pseudomonadati</taxon>
        <taxon>Balneolota</taxon>
        <taxon>Balneolia</taxon>
        <taxon>Balneolales</taxon>
        <taxon>Balneolaceae</taxon>
        <taxon>Fodinibius</taxon>
    </lineage>
</organism>
<feature type="signal peptide" evidence="4">
    <location>
        <begin position="1"/>
        <end position="26"/>
    </location>
</feature>
<reference evidence="5 6" key="1">
    <citation type="submission" date="2021-11" db="EMBL/GenBank/DDBJ databases">
        <title>Aliifidinibius sp. nov., a new bacterium isolated from saline soil.</title>
        <authorList>
            <person name="Galisteo C."/>
            <person name="De La Haba R."/>
            <person name="Sanchez-Porro C."/>
            <person name="Ventosa A."/>
        </authorList>
    </citation>
    <scope>NUCLEOTIDE SEQUENCE [LARGE SCALE GENOMIC DNA]</scope>
    <source>
        <strain evidence="5 6">KACC 190600</strain>
    </source>
</reference>
<feature type="chain" id="PRO_5046782010" evidence="4">
    <location>
        <begin position="27"/>
        <end position="337"/>
    </location>
</feature>
<dbReference type="RefSeq" id="WP_265787077.1">
    <property type="nucleotide sequence ID" value="NZ_BAABRS010000001.1"/>
</dbReference>
<accession>A0ABT3PUY8</accession>
<feature type="repeat" description="TPR" evidence="3">
    <location>
        <begin position="218"/>
        <end position="251"/>
    </location>
</feature>
<dbReference type="EMBL" id="JAJNDC010000001">
    <property type="protein sequence ID" value="MCW9711669.1"/>
    <property type="molecule type" value="Genomic_DNA"/>
</dbReference>
<evidence type="ECO:0000256" key="1">
    <source>
        <dbReference type="ARBA" id="ARBA00022737"/>
    </source>
</evidence>
<dbReference type="InterPro" id="IPR019734">
    <property type="entry name" value="TPR_rpt"/>
</dbReference>
<dbReference type="Pfam" id="PF13181">
    <property type="entry name" value="TPR_8"/>
    <property type="match status" value="1"/>
</dbReference>